<evidence type="ECO:0000256" key="12">
    <source>
        <dbReference type="ARBA" id="ARBA00023004"/>
    </source>
</evidence>
<dbReference type="Pfam" id="PF01786">
    <property type="entry name" value="AOX"/>
    <property type="match status" value="1"/>
</dbReference>
<organism evidence="20 21">
    <name type="scientific">Stichopus japonicus</name>
    <name type="common">Sea cucumber</name>
    <dbReference type="NCBI Taxonomy" id="307972"/>
    <lineage>
        <taxon>Eukaryota</taxon>
        <taxon>Metazoa</taxon>
        <taxon>Echinodermata</taxon>
        <taxon>Eleutherozoa</taxon>
        <taxon>Echinozoa</taxon>
        <taxon>Holothuroidea</taxon>
        <taxon>Aspidochirotacea</taxon>
        <taxon>Aspidochirotida</taxon>
        <taxon>Stichopodidae</taxon>
        <taxon>Apostichopus</taxon>
    </lineage>
</organism>
<dbReference type="OrthoDB" id="16906at2759"/>
<keyword evidence="7" id="KW-0999">Mitochondrion inner membrane</keyword>
<evidence type="ECO:0000313" key="20">
    <source>
        <dbReference type="EMBL" id="PIK54339.1"/>
    </source>
</evidence>
<feature type="transmembrane region" description="Helical" evidence="18">
    <location>
        <begin position="222"/>
        <end position="245"/>
    </location>
</feature>
<evidence type="ECO:0000256" key="8">
    <source>
        <dbReference type="ARBA" id="ARBA00022946"/>
    </source>
</evidence>
<keyword evidence="11" id="KW-0560">Oxidoreductase</keyword>
<dbReference type="Gene3D" id="1.20.1260.140">
    <property type="entry name" value="Alternative oxidase"/>
    <property type="match status" value="1"/>
</dbReference>
<dbReference type="GO" id="GO:0010230">
    <property type="term" value="P:alternative respiration"/>
    <property type="evidence" value="ECO:0007669"/>
    <property type="project" value="TreeGrafter"/>
</dbReference>
<keyword evidence="4" id="KW-0679">Respiratory chain</keyword>
<dbReference type="GO" id="GO:0005743">
    <property type="term" value="C:mitochondrial inner membrane"/>
    <property type="evidence" value="ECO:0007669"/>
    <property type="project" value="UniProtKB-SubCell"/>
</dbReference>
<evidence type="ECO:0000256" key="18">
    <source>
        <dbReference type="SAM" id="Phobius"/>
    </source>
</evidence>
<keyword evidence="19" id="KW-0732">Signal</keyword>
<keyword evidence="3" id="KW-0813">Transport</keyword>
<dbReference type="PANTHER" id="PTHR31803:SF3">
    <property type="entry name" value="ALTERNATIVE OXIDASE"/>
    <property type="match status" value="1"/>
</dbReference>
<feature type="binding site" evidence="16">
    <location>
        <position position="207"/>
    </location>
    <ligand>
        <name>Fe cation</name>
        <dbReference type="ChEBI" id="CHEBI:24875"/>
        <label>1</label>
    </ligand>
</feature>
<evidence type="ECO:0000256" key="2">
    <source>
        <dbReference type="ARBA" id="ARBA00008388"/>
    </source>
</evidence>
<reference evidence="20 21" key="1">
    <citation type="journal article" date="2017" name="PLoS Biol.">
        <title>The sea cucumber genome provides insights into morphological evolution and visceral regeneration.</title>
        <authorList>
            <person name="Zhang X."/>
            <person name="Sun L."/>
            <person name="Yuan J."/>
            <person name="Sun Y."/>
            <person name="Gao Y."/>
            <person name="Zhang L."/>
            <person name="Li S."/>
            <person name="Dai H."/>
            <person name="Hamel J.F."/>
            <person name="Liu C."/>
            <person name="Yu Y."/>
            <person name="Liu S."/>
            <person name="Lin W."/>
            <person name="Guo K."/>
            <person name="Jin S."/>
            <person name="Xu P."/>
            <person name="Storey K.B."/>
            <person name="Huan P."/>
            <person name="Zhang T."/>
            <person name="Zhou Y."/>
            <person name="Zhang J."/>
            <person name="Lin C."/>
            <person name="Li X."/>
            <person name="Xing L."/>
            <person name="Huo D."/>
            <person name="Sun M."/>
            <person name="Wang L."/>
            <person name="Mercier A."/>
            <person name="Li F."/>
            <person name="Yang H."/>
            <person name="Xiang J."/>
        </authorList>
    </citation>
    <scope>NUCLEOTIDE SEQUENCE [LARGE SCALE GENOMIC DNA]</scope>
    <source>
        <strain evidence="20">Shaxun</strain>
        <tissue evidence="20">Muscle</tissue>
    </source>
</reference>
<comment type="subcellular location">
    <subcellularLocation>
        <location evidence="1">Mitochondrion inner membrane</location>
    </subcellularLocation>
</comment>
<evidence type="ECO:0000256" key="3">
    <source>
        <dbReference type="ARBA" id="ARBA00022448"/>
    </source>
</evidence>
<dbReference type="PIRSF" id="PIRSF005229">
    <property type="entry name" value="AOX"/>
    <property type="match status" value="1"/>
</dbReference>
<keyword evidence="13" id="KW-0496">Mitochondrion</keyword>
<comment type="cofactor">
    <cofactor evidence="16">
        <name>Fe cation</name>
        <dbReference type="ChEBI" id="CHEBI:24875"/>
    </cofactor>
    <text evidence="16">Binds 2 iron ions per subunit.</text>
</comment>
<evidence type="ECO:0000256" key="19">
    <source>
        <dbReference type="SAM" id="SignalP"/>
    </source>
</evidence>
<dbReference type="STRING" id="307972.A0A2G8L250"/>
<dbReference type="InterPro" id="IPR002680">
    <property type="entry name" value="AOX"/>
</dbReference>
<accession>A0A2G8L250</accession>
<feature type="compositionally biased region" description="Basic and acidic residues" evidence="17">
    <location>
        <begin position="74"/>
        <end position="91"/>
    </location>
</feature>
<feature type="binding site" evidence="16">
    <location>
        <position position="312"/>
    </location>
    <ligand>
        <name>Fe cation</name>
        <dbReference type="ChEBI" id="CHEBI:24875"/>
        <label>1</label>
    </ligand>
</feature>
<feature type="binding site" evidence="16">
    <location>
        <position position="315"/>
    </location>
    <ligand>
        <name>Fe cation</name>
        <dbReference type="ChEBI" id="CHEBI:24875"/>
        <label>2</label>
    </ligand>
</feature>
<evidence type="ECO:0000256" key="17">
    <source>
        <dbReference type="SAM" id="MobiDB-lite"/>
    </source>
</evidence>
<feature type="binding site" evidence="16">
    <location>
        <position position="210"/>
    </location>
    <ligand>
        <name>Fe cation</name>
        <dbReference type="ChEBI" id="CHEBI:24875"/>
        <label>1</label>
    </ligand>
</feature>
<keyword evidence="5 18" id="KW-0812">Transmembrane</keyword>
<comment type="function">
    <text evidence="15">Catalyzes cyanide-resistant oxygen consumption. May increase respiration when the cytochrome respiratory pathway is restricted, or in response to low temperatures.</text>
</comment>
<evidence type="ECO:0000256" key="15">
    <source>
        <dbReference type="ARBA" id="ARBA00025285"/>
    </source>
</evidence>
<comment type="similarity">
    <text evidence="2">Belongs to the alternative oxidase family.</text>
</comment>
<evidence type="ECO:0000256" key="9">
    <source>
        <dbReference type="ARBA" id="ARBA00022982"/>
    </source>
</evidence>
<evidence type="ECO:0000256" key="16">
    <source>
        <dbReference type="PIRSR" id="PIRSR005229-1"/>
    </source>
</evidence>
<dbReference type="InterPro" id="IPR038659">
    <property type="entry name" value="AOX_sf"/>
</dbReference>
<keyword evidence="10 18" id="KW-1133">Transmembrane helix</keyword>
<evidence type="ECO:0000256" key="10">
    <source>
        <dbReference type="ARBA" id="ARBA00022989"/>
    </source>
</evidence>
<feature type="binding site" evidence="16">
    <location>
        <position position="207"/>
    </location>
    <ligand>
        <name>Fe cation</name>
        <dbReference type="ChEBI" id="CHEBI:24875"/>
        <label>2</label>
    </ligand>
</feature>
<evidence type="ECO:0000256" key="13">
    <source>
        <dbReference type="ARBA" id="ARBA00023128"/>
    </source>
</evidence>
<evidence type="ECO:0000256" key="4">
    <source>
        <dbReference type="ARBA" id="ARBA00022660"/>
    </source>
</evidence>
<evidence type="ECO:0000256" key="5">
    <source>
        <dbReference type="ARBA" id="ARBA00022692"/>
    </source>
</evidence>
<protein>
    <submittedName>
        <fullName evidence="20">Putative alternative oxidase, mitochondrial-like</fullName>
    </submittedName>
</protein>
<evidence type="ECO:0000256" key="6">
    <source>
        <dbReference type="ARBA" id="ARBA00022723"/>
    </source>
</evidence>
<proteinExistence type="inferred from homology"/>
<dbReference type="CDD" id="cd01053">
    <property type="entry name" value="AOX"/>
    <property type="match status" value="1"/>
</dbReference>
<keyword evidence="12 16" id="KW-0408">Iron</keyword>
<dbReference type="GO" id="GO:0046872">
    <property type="term" value="F:metal ion binding"/>
    <property type="evidence" value="ECO:0007669"/>
    <property type="project" value="UniProtKB-KW"/>
</dbReference>
<name>A0A2G8L250_STIJA</name>
<feature type="binding site" evidence="16">
    <location>
        <position position="168"/>
    </location>
    <ligand>
        <name>Fe cation</name>
        <dbReference type="ChEBI" id="CHEBI:24875"/>
        <label>1</label>
    </ligand>
</feature>
<keyword evidence="8" id="KW-0809">Transit peptide</keyword>
<feature type="binding site" evidence="16">
    <location>
        <position position="258"/>
    </location>
    <ligand>
        <name>Fe cation</name>
        <dbReference type="ChEBI" id="CHEBI:24875"/>
        <label>2</label>
    </ligand>
</feature>
<evidence type="ECO:0000313" key="21">
    <source>
        <dbReference type="Proteomes" id="UP000230750"/>
    </source>
</evidence>
<evidence type="ECO:0000256" key="14">
    <source>
        <dbReference type="ARBA" id="ARBA00023136"/>
    </source>
</evidence>
<evidence type="ECO:0000256" key="7">
    <source>
        <dbReference type="ARBA" id="ARBA00022792"/>
    </source>
</evidence>
<keyword evidence="14 18" id="KW-0472">Membrane</keyword>
<dbReference type="EMBL" id="MRZV01000253">
    <property type="protein sequence ID" value="PIK54339.1"/>
    <property type="molecule type" value="Genomic_DNA"/>
</dbReference>
<dbReference type="GO" id="GO:0009916">
    <property type="term" value="F:alternative oxidase activity"/>
    <property type="evidence" value="ECO:0007669"/>
    <property type="project" value="InterPro"/>
</dbReference>
<evidence type="ECO:0000256" key="11">
    <source>
        <dbReference type="ARBA" id="ARBA00023002"/>
    </source>
</evidence>
<dbReference type="AlphaFoldDB" id="A0A2G8L250"/>
<feature type="binding site" evidence="16">
    <location>
        <position position="312"/>
    </location>
    <ligand>
        <name>Fe cation</name>
        <dbReference type="ChEBI" id="CHEBI:24875"/>
        <label>2</label>
    </ligand>
</feature>
<gene>
    <name evidence="20" type="ORF">BSL78_08767</name>
</gene>
<feature type="chain" id="PRO_5013701395" evidence="19">
    <location>
        <begin position="32"/>
        <end position="337"/>
    </location>
</feature>
<dbReference type="PANTHER" id="PTHR31803">
    <property type="entry name" value="ALTERNATIVE OXIDASE"/>
    <property type="match status" value="1"/>
</dbReference>
<feature type="region of interest" description="Disordered" evidence="17">
    <location>
        <begin position="57"/>
        <end position="100"/>
    </location>
</feature>
<dbReference type="FunFam" id="1.20.1260.140:FF:000002">
    <property type="entry name" value="Alternative oxidase"/>
    <property type="match status" value="1"/>
</dbReference>
<comment type="caution">
    <text evidence="20">The sequence shown here is derived from an EMBL/GenBank/DDBJ whole genome shotgun (WGS) entry which is preliminary data.</text>
</comment>
<keyword evidence="9" id="KW-0249">Electron transport</keyword>
<sequence length="337" mass="39015">MFCLARYKFQIWPRLVFQIWILAQIRDYVTCNNHLYQNSTNVRCICLSRGLLSSEEKADKTGRSQQVPTAPHFRTSETRKSKQEGNVDRQDASNGSYSKYSPYTLPHPIWSEQEMNNIEITHEPPKGLADWVAYFGVKTLRLGFDVFSGFVIGERNEKKWLNRVIFLETVAGVPGMVAAMTRHLHSLRRLKRDHGWIHTLLEEAENERMHLISALMIKKPSWFFRACVLISQGLFVNIFFIGYLVSPRMCHKFVGYLEEEAVKTYTKLLQDIDSGVLPQWKTMPAPDVAIGYWKLSPEATMRDMFRAIRADEAHHREVNHKLSSLNPNEDNPFPPGE</sequence>
<feature type="signal peptide" evidence="19">
    <location>
        <begin position="1"/>
        <end position="31"/>
    </location>
</feature>
<evidence type="ECO:0000256" key="1">
    <source>
        <dbReference type="ARBA" id="ARBA00004273"/>
    </source>
</evidence>
<keyword evidence="6 16" id="KW-0479">Metal-binding</keyword>
<keyword evidence="21" id="KW-1185">Reference proteome</keyword>
<dbReference type="Proteomes" id="UP000230750">
    <property type="component" value="Unassembled WGS sequence"/>
</dbReference>